<feature type="transmembrane region" description="Helical" evidence="1">
    <location>
        <begin position="20"/>
        <end position="39"/>
    </location>
</feature>
<feature type="non-terminal residue" evidence="2">
    <location>
        <position position="1"/>
    </location>
</feature>
<dbReference type="PANTHER" id="PTHR45830:SF15">
    <property type="entry name" value="SERPENTINE RECEPTOR, CLASS I"/>
    <property type="match status" value="1"/>
</dbReference>
<dbReference type="Pfam" id="PF10327">
    <property type="entry name" value="7TM_GPCR_Sri"/>
    <property type="match status" value="1"/>
</dbReference>
<dbReference type="InterPro" id="IPR019429">
    <property type="entry name" value="7TM_GPCR_serpentine_rcpt_Sri"/>
</dbReference>
<comment type="caution">
    <text evidence="2">The sequence shown here is derived from an EMBL/GenBank/DDBJ whole genome shotgun (WGS) entry which is preliminary data.</text>
</comment>
<keyword evidence="1" id="KW-1133">Transmembrane helix</keyword>
<feature type="non-terminal residue" evidence="2">
    <location>
        <position position="202"/>
    </location>
</feature>
<feature type="transmembrane region" description="Helical" evidence="1">
    <location>
        <begin position="98"/>
        <end position="119"/>
    </location>
</feature>
<proteinExistence type="predicted"/>
<feature type="transmembrane region" description="Helical" evidence="1">
    <location>
        <begin position="51"/>
        <end position="78"/>
    </location>
</feature>
<dbReference type="Proteomes" id="UP001328107">
    <property type="component" value="Unassembled WGS sequence"/>
</dbReference>
<keyword evidence="1" id="KW-0812">Transmembrane</keyword>
<protein>
    <recommendedName>
        <fullName evidence="4">G protein-coupled receptor</fullName>
    </recommendedName>
</protein>
<evidence type="ECO:0008006" key="4">
    <source>
        <dbReference type="Google" id="ProtNLM"/>
    </source>
</evidence>
<name>A0AAN5CI88_9BILA</name>
<dbReference type="EMBL" id="BTRK01000004">
    <property type="protein sequence ID" value="GMR44869.1"/>
    <property type="molecule type" value="Genomic_DNA"/>
</dbReference>
<evidence type="ECO:0000256" key="1">
    <source>
        <dbReference type="SAM" id="Phobius"/>
    </source>
</evidence>
<organism evidence="2 3">
    <name type="scientific">Pristionchus mayeri</name>
    <dbReference type="NCBI Taxonomy" id="1317129"/>
    <lineage>
        <taxon>Eukaryota</taxon>
        <taxon>Metazoa</taxon>
        <taxon>Ecdysozoa</taxon>
        <taxon>Nematoda</taxon>
        <taxon>Chromadorea</taxon>
        <taxon>Rhabditida</taxon>
        <taxon>Rhabditina</taxon>
        <taxon>Diplogasteromorpha</taxon>
        <taxon>Diplogasteroidea</taxon>
        <taxon>Neodiplogasteridae</taxon>
        <taxon>Pristionchus</taxon>
    </lineage>
</organism>
<sequence length="202" mass="22683">PIPNVSLHPLWHTAMPAYQHAVGVLTHSFSALALYLMITKTPKAGRPFARYLIVLQISITLVDLNFGFLASPIGLYPIPGGLCNEVLCTVLGFSGHPGITLMFFTVAFVAVSVIYCFHFKFITILGMTKHRTVSVSDSTIAQRIIFIIYTIPCFIHMGLYRNLEGGPAFIRENYVSLCYLIENTNYRAFVYDLTMYPEYTIL</sequence>
<reference evidence="3" key="1">
    <citation type="submission" date="2022-10" db="EMBL/GenBank/DDBJ databases">
        <title>Genome assembly of Pristionchus species.</title>
        <authorList>
            <person name="Yoshida K."/>
            <person name="Sommer R.J."/>
        </authorList>
    </citation>
    <scope>NUCLEOTIDE SEQUENCE [LARGE SCALE GENOMIC DNA]</scope>
    <source>
        <strain evidence="3">RS5460</strain>
    </source>
</reference>
<accession>A0AAN5CI88</accession>
<keyword evidence="3" id="KW-1185">Reference proteome</keyword>
<feature type="transmembrane region" description="Helical" evidence="1">
    <location>
        <begin position="140"/>
        <end position="159"/>
    </location>
</feature>
<keyword evidence="1" id="KW-0472">Membrane</keyword>
<evidence type="ECO:0000313" key="2">
    <source>
        <dbReference type="EMBL" id="GMR44869.1"/>
    </source>
</evidence>
<dbReference type="AlphaFoldDB" id="A0AAN5CI88"/>
<evidence type="ECO:0000313" key="3">
    <source>
        <dbReference type="Proteomes" id="UP001328107"/>
    </source>
</evidence>
<dbReference type="PANTHER" id="PTHR45830">
    <property type="entry name" value="SERPENTINE RECEPTOR, CLASS I"/>
    <property type="match status" value="1"/>
</dbReference>
<gene>
    <name evidence="2" type="ORF">PMAYCL1PPCAC_15064</name>
</gene>